<feature type="transmembrane region" description="Helical" evidence="1">
    <location>
        <begin position="283"/>
        <end position="301"/>
    </location>
</feature>
<dbReference type="Proteomes" id="UP000316759">
    <property type="component" value="Unassembled WGS sequence"/>
</dbReference>
<dbReference type="PANTHER" id="PTHR16797:SF4">
    <property type="entry name" value="40-KDA HUNTINGTIN-ASSOCIATED PROTEIN"/>
    <property type="match status" value="1"/>
</dbReference>
<protein>
    <submittedName>
        <fullName evidence="2">Uncharacterized protein</fullName>
    </submittedName>
</protein>
<dbReference type="InterPro" id="IPR011990">
    <property type="entry name" value="TPR-like_helical_dom_sf"/>
</dbReference>
<keyword evidence="3" id="KW-1185">Reference proteome</keyword>
<dbReference type="AlphaFoldDB" id="A0A504Z1Y5"/>
<comment type="caution">
    <text evidence="2">The sequence shown here is derived from an EMBL/GenBank/DDBJ whole genome shotgun (WGS) entry which is preliminary data.</text>
</comment>
<gene>
    <name evidence="2" type="ORF">FGIG_06016</name>
</gene>
<keyword evidence="1" id="KW-0472">Membrane</keyword>
<dbReference type="Gene3D" id="1.25.40.10">
    <property type="entry name" value="Tetratricopeptide repeat domain"/>
    <property type="match status" value="1"/>
</dbReference>
<dbReference type="EMBL" id="SUNJ01000248">
    <property type="protein sequence ID" value="TPP67813.1"/>
    <property type="molecule type" value="Genomic_DNA"/>
</dbReference>
<dbReference type="SUPFAM" id="SSF48452">
    <property type="entry name" value="TPR-like"/>
    <property type="match status" value="1"/>
</dbReference>
<reference evidence="2 3" key="1">
    <citation type="submission" date="2019-04" db="EMBL/GenBank/DDBJ databases">
        <title>Annotation for the trematode Fasciola gigantica.</title>
        <authorList>
            <person name="Choi Y.-J."/>
        </authorList>
    </citation>
    <scope>NUCLEOTIDE SEQUENCE [LARGE SCALE GENOMIC DNA]</scope>
    <source>
        <strain evidence="2">Uganda_cow_1</strain>
    </source>
</reference>
<proteinExistence type="predicted"/>
<organism evidence="2 3">
    <name type="scientific">Fasciola gigantica</name>
    <name type="common">Giant liver fluke</name>
    <dbReference type="NCBI Taxonomy" id="46835"/>
    <lineage>
        <taxon>Eukaryota</taxon>
        <taxon>Metazoa</taxon>
        <taxon>Spiralia</taxon>
        <taxon>Lophotrochozoa</taxon>
        <taxon>Platyhelminthes</taxon>
        <taxon>Trematoda</taxon>
        <taxon>Digenea</taxon>
        <taxon>Plagiorchiida</taxon>
        <taxon>Echinostomata</taxon>
        <taxon>Echinostomatoidea</taxon>
        <taxon>Fasciolidae</taxon>
        <taxon>Fasciola</taxon>
    </lineage>
</organism>
<dbReference type="OrthoDB" id="10249246at2759"/>
<keyword evidence="1" id="KW-0812">Transmembrane</keyword>
<evidence type="ECO:0000256" key="1">
    <source>
        <dbReference type="SAM" id="Phobius"/>
    </source>
</evidence>
<sequence length="323" mass="36676">MDKNLDYAHIYKTLNTSVKSRGFFRKASQTGSIGDFALLAKNLSSQGCPELAASFWLGEAQCESGAKNTLAEASSLFTAAQMFIQAEDKLDSINAVSYNENADCATMCLLRAAKIYEDGELFTLAANVYIYLCDALMRRKRWAETLPFLNRALEILSRDKMCSLQVLRRLAACQLNLHDWPGALNSCLRIQAMIIDPECIDEDTSTVELCGHYWVTAEVFRVFLALLTCPSQRLNTQDHQGYSLDQYFIYDEQELFGDKQCPRLDEDLFLHLQSLVVSAPLSIPSWFWFIAAWAARLLLFFRSIPVRFGKPVVNRNTKNRTRN</sequence>
<evidence type="ECO:0000313" key="3">
    <source>
        <dbReference type="Proteomes" id="UP000316759"/>
    </source>
</evidence>
<keyword evidence="1" id="KW-1133">Transmembrane helix</keyword>
<name>A0A504Z1Y5_FASGI</name>
<evidence type="ECO:0000313" key="2">
    <source>
        <dbReference type="EMBL" id="TPP67813.1"/>
    </source>
</evidence>
<dbReference type="InterPro" id="IPR039494">
    <property type="entry name" value="F8A"/>
</dbReference>
<dbReference type="STRING" id="46835.A0A504Z1Y5"/>
<dbReference type="PANTHER" id="PTHR16797">
    <property type="entry name" value="FACTOR VIII-ASSOCIATED GENE 1"/>
    <property type="match status" value="1"/>
</dbReference>
<dbReference type="GO" id="GO:0099518">
    <property type="term" value="P:vesicle cytoskeletal trafficking"/>
    <property type="evidence" value="ECO:0007669"/>
    <property type="project" value="TreeGrafter"/>
</dbReference>
<accession>A0A504Z1Y5</accession>
<dbReference type="GO" id="GO:0005769">
    <property type="term" value="C:early endosome"/>
    <property type="evidence" value="ECO:0007669"/>
    <property type="project" value="TreeGrafter"/>
</dbReference>